<comment type="caution">
    <text evidence="1">The sequence shown here is derived from an EMBL/GenBank/DDBJ whole genome shotgun (WGS) entry which is preliminary data.</text>
</comment>
<dbReference type="GO" id="GO:0005576">
    <property type="term" value="C:extracellular region"/>
    <property type="evidence" value="ECO:0007669"/>
    <property type="project" value="TreeGrafter"/>
</dbReference>
<dbReference type="OrthoDB" id="2099887at2759"/>
<dbReference type="AlphaFoldDB" id="A0A8H7DBI2"/>
<proteinExistence type="predicted"/>
<organism evidence="1 2">
    <name type="scientific">Mycena venus</name>
    <dbReference type="NCBI Taxonomy" id="2733690"/>
    <lineage>
        <taxon>Eukaryota</taxon>
        <taxon>Fungi</taxon>
        <taxon>Dikarya</taxon>
        <taxon>Basidiomycota</taxon>
        <taxon>Agaricomycotina</taxon>
        <taxon>Agaricomycetes</taxon>
        <taxon>Agaricomycetidae</taxon>
        <taxon>Agaricales</taxon>
        <taxon>Marasmiineae</taxon>
        <taxon>Mycenaceae</taxon>
        <taxon>Mycena</taxon>
    </lineage>
</organism>
<dbReference type="EMBL" id="JACAZI010000003">
    <property type="protein sequence ID" value="KAF7365621.1"/>
    <property type="molecule type" value="Genomic_DNA"/>
</dbReference>
<dbReference type="Proteomes" id="UP000620124">
    <property type="component" value="Unassembled WGS sequence"/>
</dbReference>
<gene>
    <name evidence="1" type="ORF">MVEN_00435700</name>
</gene>
<dbReference type="PANTHER" id="PTHR38787">
    <property type="entry name" value="REGULATORY P DOMAIN-CONTAINING PROTEIN"/>
    <property type="match status" value="1"/>
</dbReference>
<keyword evidence="2" id="KW-1185">Reference proteome</keyword>
<sequence length="94" mass="10180">MGSRQEDYHIHLRHQRSPPACTYTSSAQFFGIALDPPQDGLVYESNYRSGLRIVNASGITEDPMGAGFFEAAFFDVFPEDDAVGGEALGGVPLL</sequence>
<protein>
    <submittedName>
        <fullName evidence="1">Unc-80-like protein</fullName>
    </submittedName>
</protein>
<reference evidence="1" key="1">
    <citation type="submission" date="2020-05" db="EMBL/GenBank/DDBJ databases">
        <title>Mycena genomes resolve the evolution of fungal bioluminescence.</title>
        <authorList>
            <person name="Tsai I.J."/>
        </authorList>
    </citation>
    <scope>NUCLEOTIDE SEQUENCE</scope>
    <source>
        <strain evidence="1">CCC161011</strain>
    </source>
</reference>
<name>A0A8H7DBI2_9AGAR</name>
<accession>A0A8H7DBI2</accession>
<evidence type="ECO:0000313" key="2">
    <source>
        <dbReference type="Proteomes" id="UP000620124"/>
    </source>
</evidence>
<evidence type="ECO:0000313" key="1">
    <source>
        <dbReference type="EMBL" id="KAF7365621.1"/>
    </source>
</evidence>
<dbReference type="PANTHER" id="PTHR38787:SF1">
    <property type="entry name" value="REGULATORY P DOMAIN-CONTAINING PROTEIN"/>
    <property type="match status" value="1"/>
</dbReference>